<dbReference type="CDD" id="cd00397">
    <property type="entry name" value="DNA_BRE_C"/>
    <property type="match status" value="1"/>
</dbReference>
<evidence type="ECO:0000256" key="2">
    <source>
        <dbReference type="ARBA" id="ARBA00023125"/>
    </source>
</evidence>
<dbReference type="RefSeq" id="WP_274359430.1">
    <property type="nucleotide sequence ID" value="NZ_CP118101.1"/>
</dbReference>
<dbReference type="PROSITE" id="PS51900">
    <property type="entry name" value="CB"/>
    <property type="match status" value="1"/>
</dbReference>
<dbReference type="PANTHER" id="PTHR30349">
    <property type="entry name" value="PHAGE INTEGRASE-RELATED"/>
    <property type="match status" value="1"/>
</dbReference>
<dbReference type="InterPro" id="IPR013762">
    <property type="entry name" value="Integrase-like_cat_sf"/>
</dbReference>
<dbReference type="InterPro" id="IPR044068">
    <property type="entry name" value="CB"/>
</dbReference>
<sequence length="497" mass="57856">MEQDMKTTPPSSLETEEETKESFRQNASFAEKILQDESIFARHSDDYDIRKMSRGRIENMLYGVERQELTPVDQSYEQIGRKGINKWLWGNLVEPNISILVFKGYLQHKLKQDAWGFYQEYKTIVGFVQLAADFYQTSAGGLTDQHVLSQDFIQHAVETSSKSREKKIISFLLKRAGLYGSFQINNFDINPIPRKMTVVHPKVQDYIKQLEREGKSRHTLQNHFFNVSRLLTWLSNNVQIFSNFELQAIPLLQIKTGHLEDFRLHLKKKAHNGEYSLITVSECIYCIKSFFRFLNKRFGNPDPSRKLKSISAPRYRFRMLPSQEQLNTFFDVIARYSDDPLFEQVAFRLMLDLGFRGEEVAQVSLEDINLNTRTIAIHSKGGEEHLLPLAGKLYEDLSVICNKHPTTKYLMGNDLKAIQNKLRNNYHLYALIADWTFPGGLHLFRHTFITRLANKGILPQALKELGRFKKIDTISLYLHIAQYHSTLTNEVNKLHYH</sequence>
<evidence type="ECO:0000256" key="1">
    <source>
        <dbReference type="ARBA" id="ARBA00008857"/>
    </source>
</evidence>
<dbReference type="InterPro" id="IPR050090">
    <property type="entry name" value="Tyrosine_recombinase_XerCD"/>
</dbReference>
<evidence type="ECO:0000259" key="6">
    <source>
        <dbReference type="PROSITE" id="PS51898"/>
    </source>
</evidence>
<keyword evidence="3" id="KW-0233">DNA recombination</keyword>
<comment type="similarity">
    <text evidence="1">Belongs to the 'phage' integrase family.</text>
</comment>
<dbReference type="Gene3D" id="1.10.150.130">
    <property type="match status" value="1"/>
</dbReference>
<dbReference type="PROSITE" id="PS51898">
    <property type="entry name" value="TYR_RECOMBINASE"/>
    <property type="match status" value="1"/>
</dbReference>
<dbReference type="GO" id="GO:0003677">
    <property type="term" value="F:DNA binding"/>
    <property type="evidence" value="ECO:0007669"/>
    <property type="project" value="UniProtKB-UniRule"/>
</dbReference>
<evidence type="ECO:0000313" key="8">
    <source>
        <dbReference type="EMBL" id="WDH83299.1"/>
    </source>
</evidence>
<dbReference type="AlphaFoldDB" id="A0AAX3N2P8"/>
<feature type="domain" description="Core-binding (CB)" evidence="7">
    <location>
        <begin position="197"/>
        <end position="295"/>
    </location>
</feature>
<dbReference type="EMBL" id="CP118101">
    <property type="protein sequence ID" value="WDH83299.1"/>
    <property type="molecule type" value="Genomic_DNA"/>
</dbReference>
<protein>
    <submittedName>
        <fullName evidence="8">Site-specific integrase</fullName>
    </submittedName>
</protein>
<dbReference type="PANTHER" id="PTHR30349:SF41">
    <property type="entry name" value="INTEGRASE_RECOMBINASE PROTEIN MJ0367-RELATED"/>
    <property type="match status" value="1"/>
</dbReference>
<dbReference type="GO" id="GO:0015074">
    <property type="term" value="P:DNA integration"/>
    <property type="evidence" value="ECO:0007669"/>
    <property type="project" value="InterPro"/>
</dbReference>
<dbReference type="GO" id="GO:0006310">
    <property type="term" value="P:DNA recombination"/>
    <property type="evidence" value="ECO:0007669"/>
    <property type="project" value="UniProtKB-KW"/>
</dbReference>
<organism evidence="8 9">
    <name type="scientific">Paenibacillus urinalis</name>
    <dbReference type="NCBI Taxonomy" id="521520"/>
    <lineage>
        <taxon>Bacteria</taxon>
        <taxon>Bacillati</taxon>
        <taxon>Bacillota</taxon>
        <taxon>Bacilli</taxon>
        <taxon>Bacillales</taxon>
        <taxon>Paenibacillaceae</taxon>
        <taxon>Paenibacillus</taxon>
    </lineage>
</organism>
<evidence type="ECO:0000256" key="5">
    <source>
        <dbReference type="SAM" id="MobiDB-lite"/>
    </source>
</evidence>
<feature type="compositionally biased region" description="Low complexity" evidence="5">
    <location>
        <begin position="1"/>
        <end position="13"/>
    </location>
</feature>
<keyword evidence="2 4" id="KW-0238">DNA-binding</keyword>
<dbReference type="Gene3D" id="1.10.443.10">
    <property type="entry name" value="Intergrase catalytic core"/>
    <property type="match status" value="1"/>
</dbReference>
<accession>A0AAX3N2P8</accession>
<reference evidence="8" key="1">
    <citation type="submission" date="2023-02" db="EMBL/GenBank/DDBJ databases">
        <title>Pathogen: clinical or host-associated sample.</title>
        <authorList>
            <person name="Hergert J."/>
            <person name="Casey R."/>
            <person name="Wagner J."/>
            <person name="Young E.L."/>
            <person name="Oakeson K.F."/>
        </authorList>
    </citation>
    <scope>NUCLEOTIDE SEQUENCE</scope>
    <source>
        <strain evidence="8">2022CK-00830</strain>
    </source>
</reference>
<evidence type="ECO:0000259" key="7">
    <source>
        <dbReference type="PROSITE" id="PS51900"/>
    </source>
</evidence>
<dbReference type="Pfam" id="PF00589">
    <property type="entry name" value="Phage_integrase"/>
    <property type="match status" value="1"/>
</dbReference>
<feature type="region of interest" description="Disordered" evidence="5">
    <location>
        <begin position="1"/>
        <end position="22"/>
    </location>
</feature>
<dbReference type="InterPro" id="IPR011010">
    <property type="entry name" value="DNA_brk_join_enz"/>
</dbReference>
<dbReference type="InterPro" id="IPR002104">
    <property type="entry name" value="Integrase_catalytic"/>
</dbReference>
<name>A0AAX3N2P8_9BACL</name>
<dbReference type="Proteomes" id="UP001220962">
    <property type="component" value="Chromosome"/>
</dbReference>
<gene>
    <name evidence="8" type="ORF">PUW23_03380</name>
</gene>
<proteinExistence type="inferred from homology"/>
<evidence type="ECO:0000256" key="3">
    <source>
        <dbReference type="ARBA" id="ARBA00023172"/>
    </source>
</evidence>
<evidence type="ECO:0000256" key="4">
    <source>
        <dbReference type="PROSITE-ProRule" id="PRU01248"/>
    </source>
</evidence>
<evidence type="ECO:0000313" key="9">
    <source>
        <dbReference type="Proteomes" id="UP001220962"/>
    </source>
</evidence>
<dbReference type="InterPro" id="IPR010998">
    <property type="entry name" value="Integrase_recombinase_N"/>
</dbReference>
<feature type="domain" description="Tyr recombinase" evidence="6">
    <location>
        <begin position="316"/>
        <end position="492"/>
    </location>
</feature>
<dbReference type="SUPFAM" id="SSF56349">
    <property type="entry name" value="DNA breaking-rejoining enzymes"/>
    <property type="match status" value="1"/>
</dbReference>